<dbReference type="InterPro" id="IPR027417">
    <property type="entry name" value="P-loop_NTPase"/>
</dbReference>
<dbReference type="InterPro" id="IPR050742">
    <property type="entry name" value="Helicase_Restrict-Modif_Enz"/>
</dbReference>
<dbReference type="PANTHER" id="PTHR47396">
    <property type="entry name" value="TYPE I RESTRICTION ENZYME ECOKI R PROTEIN"/>
    <property type="match status" value="1"/>
</dbReference>
<dbReference type="GeneID" id="25989040"/>
<keyword evidence="1" id="KW-0378">Hydrolase</keyword>
<dbReference type="GO" id="GO:0061749">
    <property type="term" value="F:forked DNA-dependent helicase activity"/>
    <property type="evidence" value="ECO:0007669"/>
    <property type="project" value="TreeGrafter"/>
</dbReference>
<feature type="compositionally biased region" description="Acidic residues" evidence="2">
    <location>
        <begin position="895"/>
        <end position="913"/>
    </location>
</feature>
<dbReference type="CDD" id="cd18032">
    <property type="entry name" value="DEXHc_RE_I_III_res"/>
    <property type="match status" value="1"/>
</dbReference>
<evidence type="ECO:0000313" key="4">
    <source>
        <dbReference type="EMBL" id="EJT45982.1"/>
    </source>
</evidence>
<reference evidence="4 5" key="1">
    <citation type="journal article" date="2012" name="Eukaryot. Cell">
        <title>Draft genome sequence of CBS 2479, the standard type strain of Trichosporon asahii.</title>
        <authorList>
            <person name="Yang R.Y."/>
            <person name="Li H.T."/>
            <person name="Zhu H."/>
            <person name="Zhou G.P."/>
            <person name="Wang M."/>
            <person name="Wang L."/>
        </authorList>
    </citation>
    <scope>NUCLEOTIDE SEQUENCE [LARGE SCALE GENOMIC DNA]</scope>
    <source>
        <strain evidence="5">ATCC 90039 / CBS 2479 / JCM 2466 / KCTC 7840 / NCYC 2677 / UAMH 7654</strain>
    </source>
</reference>
<feature type="region of interest" description="Disordered" evidence="2">
    <location>
        <begin position="881"/>
        <end position="982"/>
    </location>
</feature>
<dbReference type="KEGG" id="tasa:A1Q1_05528"/>
<evidence type="ECO:0000256" key="1">
    <source>
        <dbReference type="ARBA" id="ARBA00022806"/>
    </source>
</evidence>
<dbReference type="SMART" id="SM00487">
    <property type="entry name" value="DEXDc"/>
    <property type="match status" value="1"/>
</dbReference>
<dbReference type="GO" id="GO:0032042">
    <property type="term" value="P:mitochondrial DNA metabolic process"/>
    <property type="evidence" value="ECO:0007669"/>
    <property type="project" value="TreeGrafter"/>
</dbReference>
<evidence type="ECO:0000256" key="2">
    <source>
        <dbReference type="SAM" id="MobiDB-lite"/>
    </source>
</evidence>
<protein>
    <recommendedName>
        <fullName evidence="3">Helicase ATP-binding domain-containing protein</fullName>
    </recommendedName>
</protein>
<evidence type="ECO:0000259" key="3">
    <source>
        <dbReference type="PROSITE" id="PS51192"/>
    </source>
</evidence>
<dbReference type="GO" id="GO:0070125">
    <property type="term" value="P:mitochondrial translational elongation"/>
    <property type="evidence" value="ECO:0007669"/>
    <property type="project" value="TreeGrafter"/>
</dbReference>
<feature type="compositionally biased region" description="Basic residues" evidence="2">
    <location>
        <begin position="1101"/>
        <end position="1110"/>
    </location>
</feature>
<proteinExistence type="predicted"/>
<dbReference type="VEuPathDB" id="FungiDB:A1Q1_05528"/>
<dbReference type="InterPro" id="IPR014001">
    <property type="entry name" value="Helicase_ATP-bd"/>
</dbReference>
<feature type="compositionally biased region" description="Low complexity" evidence="2">
    <location>
        <begin position="999"/>
        <end position="1022"/>
    </location>
</feature>
<feature type="compositionally biased region" description="Basic and acidic residues" evidence="2">
    <location>
        <begin position="1033"/>
        <end position="1063"/>
    </location>
</feature>
<dbReference type="HOGENOM" id="CLU_273123_0_0_1"/>
<comment type="caution">
    <text evidence="4">The sequence shown here is derived from an EMBL/GenBank/DDBJ whole genome shotgun (WGS) entry which is preliminary data.</text>
</comment>
<dbReference type="PANTHER" id="PTHR47396:SF1">
    <property type="entry name" value="ATP-DEPENDENT HELICASE IRC3-RELATED"/>
    <property type="match status" value="1"/>
</dbReference>
<feature type="compositionally biased region" description="Low complexity" evidence="2">
    <location>
        <begin position="972"/>
        <end position="982"/>
    </location>
</feature>
<dbReference type="Pfam" id="PF00271">
    <property type="entry name" value="Helicase_C"/>
    <property type="match status" value="1"/>
</dbReference>
<dbReference type="EMBL" id="ALBS01000312">
    <property type="protein sequence ID" value="EJT45982.1"/>
    <property type="molecule type" value="Genomic_DNA"/>
</dbReference>
<organism evidence="4 5">
    <name type="scientific">Trichosporon asahii var. asahii (strain ATCC 90039 / CBS 2479 / JCM 2466 / KCTC 7840 / NBRC 103889/ NCYC 2677 / UAMH 7654)</name>
    <name type="common">Yeast</name>
    <dbReference type="NCBI Taxonomy" id="1186058"/>
    <lineage>
        <taxon>Eukaryota</taxon>
        <taxon>Fungi</taxon>
        <taxon>Dikarya</taxon>
        <taxon>Basidiomycota</taxon>
        <taxon>Agaricomycotina</taxon>
        <taxon>Tremellomycetes</taxon>
        <taxon>Trichosporonales</taxon>
        <taxon>Trichosporonaceae</taxon>
        <taxon>Trichosporon</taxon>
    </lineage>
</organism>
<dbReference type="AlphaFoldDB" id="J6ETB7"/>
<dbReference type="GO" id="GO:0005759">
    <property type="term" value="C:mitochondrial matrix"/>
    <property type="evidence" value="ECO:0007669"/>
    <property type="project" value="TreeGrafter"/>
</dbReference>
<dbReference type="PROSITE" id="PS51192">
    <property type="entry name" value="HELICASE_ATP_BIND_1"/>
    <property type="match status" value="1"/>
</dbReference>
<keyword evidence="1" id="KW-0347">Helicase</keyword>
<accession>J6ETB7</accession>
<dbReference type="InterPro" id="IPR015158">
    <property type="entry name" value="Bud22_dom"/>
</dbReference>
<keyword evidence="1" id="KW-0067">ATP-binding</keyword>
<feature type="region of interest" description="Disordered" evidence="2">
    <location>
        <begin position="662"/>
        <end position="714"/>
    </location>
</feature>
<feature type="compositionally biased region" description="Low complexity" evidence="2">
    <location>
        <begin position="1180"/>
        <end position="1194"/>
    </location>
</feature>
<dbReference type="Proteomes" id="UP000002748">
    <property type="component" value="Unassembled WGS sequence"/>
</dbReference>
<feature type="compositionally biased region" description="Acidic residues" evidence="2">
    <location>
        <begin position="947"/>
        <end position="959"/>
    </location>
</feature>
<dbReference type="Gene3D" id="3.40.50.300">
    <property type="entry name" value="P-loop containing nucleotide triphosphate hydrolases"/>
    <property type="match status" value="2"/>
</dbReference>
<dbReference type="Pfam" id="PF09073">
    <property type="entry name" value="BUD22"/>
    <property type="match status" value="1"/>
</dbReference>
<feature type="compositionally biased region" description="Acidic residues" evidence="2">
    <location>
        <begin position="1082"/>
        <end position="1092"/>
    </location>
</feature>
<feature type="domain" description="Helicase ATP-binding" evidence="3">
    <location>
        <begin position="118"/>
        <end position="292"/>
    </location>
</feature>
<dbReference type="GO" id="GO:0005524">
    <property type="term" value="F:ATP binding"/>
    <property type="evidence" value="ECO:0007669"/>
    <property type="project" value="InterPro"/>
</dbReference>
<gene>
    <name evidence="4" type="ORF">A1Q1_05528</name>
</gene>
<dbReference type="Pfam" id="PF04851">
    <property type="entry name" value="ResIII"/>
    <property type="match status" value="1"/>
</dbReference>
<dbReference type="GO" id="GO:0016787">
    <property type="term" value="F:hydrolase activity"/>
    <property type="evidence" value="ECO:0007669"/>
    <property type="project" value="InterPro"/>
</dbReference>
<name>J6ETB7_TRIAS</name>
<dbReference type="OrthoDB" id="270584at2759"/>
<dbReference type="InterPro" id="IPR006935">
    <property type="entry name" value="Helicase/UvrB_N"/>
</dbReference>
<sequence length="1239" mass="133929">MKVDEIGADFTPDIVSSMFRLVGRRTLAPQLRGRIQALYLSRTLFAYPPPAAKARALDALARTRPRLSKSGYAQDHSTEEITAEIAERNLLESQDGSRSGTPITLRPYQEEAISACVTALEEGKNRIGVSSPTGSGKTTMFMNLIPRIPPRNGGDQVLILVGSVELAHQAENAARTLLPGYSVEVEQAKRVASGSADITIATYQTLNNPARLDKFDPSQFKLVIVDEAHHSAALSYLRLLHYFNDAVVLPQQTGPFSTFNHGQNVPIIGFSATFSRHDQLALRAVYEEIVFHREVSQMLEDGWLSPVKSTAVYADLDLDDVALSAGDYRTSSLAKHMNKPELNSLIVRTWLYRAKERRSTLVFAVDLKHVADLVQAFRMAGVQAQSISSKTPRADRLATLKSFQSGDFPVLINCEVLTEGTDVPEVGRGLRLSPSTGKKDCYLVDIVDNVSRSSGMRVAPTLFGLSHDDVPVYDNEERPSDGNGTPAPSPREGSLQPNFSVTLVDCDDPFSLSAPTSAAVVTEKLSNNAWVHCGNGKYILEMLGYGFITIEPHEQLSSITFTAKLPTELRTKSPYSSKQQIAYAESIDRAFTTADTFAEKRMSRERAHQYAAWRSRPASPKQVQLLRKFKGLTEADGTVIIRGKNVNLDEVNAGQIASLFPKQHHQRSTTMAEVTTKKRKRTGKQREEAKKAAIAAGVAESTGPETEETVAPEPENAELVAPTEAESTAITTEEAKPAVDFEKLKKRTKLHQLFKQAKREESQRLIKKIKFLSKKGSSSEADELDTQLKLLGAVDLHILSANHLKLKLRKHYLLKKDGMPSDVESVIGGGQTVKASGSNATPEVIAKVENRLCSAKNVADGVKGIVSWCLAEPGSSLNLDKMKEKKNKKNAKPESDEDSDDASEGDDEREDDVANVVGELDSDDEVVVEEKAADAAGWESGDLGGEGSDEDDEEGEDGWESGSVGGEEGTGEDAWIASASDSDAPDYAALANLRGGAGEDWSSGSEGDSDAGSASDSSSGSSVAVERPPAKKVKAEVSKKAEKPVKAEKKPEKKAAKAEKPKPDGTSMFLPSLAAGFTAGDSDSDPDMDYDPDGVIGNKAAPRKNRRGQRARQAIWEKKYGKNAKHIVKQREEEKKKAAKKEGRVGGSNFVPPSRDSGYKTYRPAPESAPVLAKPGGTFGSSAPARTPGAATAGGASGPGAGGDEKKGKNHPSWEAARRRKEAEQKLKNAPKATKIVFD</sequence>
<keyword evidence="1" id="KW-0547">Nucleotide-binding</keyword>
<dbReference type="GO" id="GO:0036121">
    <property type="term" value="F:double-stranded DNA helicase activity"/>
    <property type="evidence" value="ECO:0007669"/>
    <property type="project" value="TreeGrafter"/>
</dbReference>
<dbReference type="RefSeq" id="XP_014177680.1">
    <property type="nucleotide sequence ID" value="XM_014322205.1"/>
</dbReference>
<feature type="compositionally biased region" description="Basic and acidic residues" evidence="2">
    <location>
        <begin position="1129"/>
        <end position="1144"/>
    </location>
</feature>
<dbReference type="SUPFAM" id="SSF52540">
    <property type="entry name" value="P-loop containing nucleoside triphosphate hydrolases"/>
    <property type="match status" value="1"/>
</dbReference>
<dbReference type="GO" id="GO:0000403">
    <property type="term" value="F:Y-form DNA binding"/>
    <property type="evidence" value="ECO:0007669"/>
    <property type="project" value="TreeGrafter"/>
</dbReference>
<feature type="region of interest" description="Disordered" evidence="2">
    <location>
        <begin position="469"/>
        <end position="496"/>
    </location>
</feature>
<feature type="compositionally biased region" description="Basic and acidic residues" evidence="2">
    <location>
        <begin position="469"/>
        <end position="480"/>
    </location>
</feature>
<evidence type="ECO:0000313" key="5">
    <source>
        <dbReference type="Proteomes" id="UP000002748"/>
    </source>
</evidence>
<dbReference type="InterPro" id="IPR001650">
    <property type="entry name" value="Helicase_C-like"/>
</dbReference>
<feature type="region of interest" description="Disordered" evidence="2">
    <location>
        <begin position="995"/>
        <end position="1239"/>
    </location>
</feature>